<dbReference type="Pfam" id="PF00196">
    <property type="entry name" value="GerE"/>
    <property type="match status" value="1"/>
</dbReference>
<dbReference type="CDD" id="cd06170">
    <property type="entry name" value="LuxR_C_like"/>
    <property type="match status" value="1"/>
</dbReference>
<dbReference type="PRINTS" id="PR00038">
    <property type="entry name" value="HTHLUXR"/>
</dbReference>
<keyword evidence="2" id="KW-0238">DNA-binding</keyword>
<dbReference type="GO" id="GO:0000160">
    <property type="term" value="P:phosphorelay signal transduction system"/>
    <property type="evidence" value="ECO:0007669"/>
    <property type="project" value="InterPro"/>
</dbReference>
<reference evidence="6" key="1">
    <citation type="submission" date="2021-04" db="EMBL/GenBank/DDBJ databases">
        <title>The complete genome sequence of Caulobacter sp. S6.</title>
        <authorList>
            <person name="Tang Y."/>
            <person name="Ouyang W."/>
            <person name="Liu Q."/>
            <person name="Huang B."/>
            <person name="Guo Z."/>
            <person name="Lei P."/>
        </authorList>
    </citation>
    <scope>NUCLEOTIDE SEQUENCE</scope>
    <source>
        <strain evidence="6">S6</strain>
    </source>
</reference>
<dbReference type="PROSITE" id="PS50110">
    <property type="entry name" value="RESPONSE_REGULATORY"/>
    <property type="match status" value="1"/>
</dbReference>
<dbReference type="RefSeq" id="WP_211939204.1">
    <property type="nucleotide sequence ID" value="NZ_CP073078.1"/>
</dbReference>
<dbReference type="InterPro" id="IPR001789">
    <property type="entry name" value="Sig_transdc_resp-reg_receiver"/>
</dbReference>
<dbReference type="GO" id="GO:0006355">
    <property type="term" value="P:regulation of DNA-templated transcription"/>
    <property type="evidence" value="ECO:0007669"/>
    <property type="project" value="InterPro"/>
</dbReference>
<keyword evidence="7" id="KW-1185">Reference proteome</keyword>
<dbReference type="InterPro" id="IPR058245">
    <property type="entry name" value="NreC/VraR/RcsB-like_REC"/>
</dbReference>
<evidence type="ECO:0000259" key="4">
    <source>
        <dbReference type="PROSITE" id="PS50043"/>
    </source>
</evidence>
<dbReference type="SUPFAM" id="SSF52172">
    <property type="entry name" value="CheY-like"/>
    <property type="match status" value="1"/>
</dbReference>
<protein>
    <submittedName>
        <fullName evidence="6">Response regulator transcription factor</fullName>
    </submittedName>
</protein>
<evidence type="ECO:0000256" key="3">
    <source>
        <dbReference type="PROSITE-ProRule" id="PRU00169"/>
    </source>
</evidence>
<feature type="domain" description="Response regulatory" evidence="5">
    <location>
        <begin position="2"/>
        <end position="116"/>
    </location>
</feature>
<dbReference type="PANTHER" id="PTHR43214">
    <property type="entry name" value="TWO-COMPONENT RESPONSE REGULATOR"/>
    <property type="match status" value="1"/>
</dbReference>
<dbReference type="Proteomes" id="UP000676409">
    <property type="component" value="Chromosome"/>
</dbReference>
<name>A0A975G217_9CAUL</name>
<dbReference type="SUPFAM" id="SSF46894">
    <property type="entry name" value="C-terminal effector domain of the bipartite response regulators"/>
    <property type="match status" value="1"/>
</dbReference>
<dbReference type="CDD" id="cd17535">
    <property type="entry name" value="REC_NarL-like"/>
    <property type="match status" value="1"/>
</dbReference>
<evidence type="ECO:0000256" key="1">
    <source>
        <dbReference type="ARBA" id="ARBA00022553"/>
    </source>
</evidence>
<dbReference type="SMART" id="SM00448">
    <property type="entry name" value="REC"/>
    <property type="match status" value="1"/>
</dbReference>
<dbReference type="AlphaFoldDB" id="A0A975G217"/>
<evidence type="ECO:0000256" key="2">
    <source>
        <dbReference type="ARBA" id="ARBA00023125"/>
    </source>
</evidence>
<feature type="domain" description="HTH luxR-type" evidence="4">
    <location>
        <begin position="136"/>
        <end position="201"/>
    </location>
</feature>
<dbReference type="Pfam" id="PF00072">
    <property type="entry name" value="Response_reg"/>
    <property type="match status" value="1"/>
</dbReference>
<dbReference type="GO" id="GO:0003677">
    <property type="term" value="F:DNA binding"/>
    <property type="evidence" value="ECO:0007669"/>
    <property type="project" value="UniProtKB-KW"/>
</dbReference>
<evidence type="ECO:0000313" key="6">
    <source>
        <dbReference type="EMBL" id="QUD89154.1"/>
    </source>
</evidence>
<evidence type="ECO:0000259" key="5">
    <source>
        <dbReference type="PROSITE" id="PS50110"/>
    </source>
</evidence>
<dbReference type="InterPro" id="IPR000792">
    <property type="entry name" value="Tscrpt_reg_LuxR_C"/>
</dbReference>
<dbReference type="InterPro" id="IPR039420">
    <property type="entry name" value="WalR-like"/>
</dbReference>
<feature type="modified residue" description="4-aspartylphosphate" evidence="3">
    <location>
        <position position="52"/>
    </location>
</feature>
<gene>
    <name evidence="6" type="ORF">KCG34_04510</name>
</gene>
<dbReference type="InterPro" id="IPR011006">
    <property type="entry name" value="CheY-like_superfamily"/>
</dbReference>
<dbReference type="InterPro" id="IPR016032">
    <property type="entry name" value="Sig_transdc_resp-reg_C-effctor"/>
</dbReference>
<dbReference type="EMBL" id="CP073078">
    <property type="protein sequence ID" value="QUD89154.1"/>
    <property type="molecule type" value="Genomic_DNA"/>
</dbReference>
<dbReference type="Gene3D" id="3.40.50.2300">
    <property type="match status" value="1"/>
</dbReference>
<sequence length="203" mass="21450">MNILLVDDHAIVRAGLRRLLEASSSDKVFEAQDGGEALAMIAGRAIDLVILDLNLPGLGGVELMRRILAVARTRVLILSMHAEPLYAARALEAGASGYVSKNAAPEELLTAVRRVLGGGRYVEAEIAQALAWRGGNDQSVDQLTPREIEIMRLLAGGKSLSEIAAELGVAYKTAANLCSQIKSKLGVARTADLVRLAIEAGVA</sequence>
<dbReference type="PANTHER" id="PTHR43214:SF43">
    <property type="entry name" value="TWO-COMPONENT RESPONSE REGULATOR"/>
    <property type="match status" value="1"/>
</dbReference>
<keyword evidence="1 3" id="KW-0597">Phosphoprotein</keyword>
<dbReference type="SMART" id="SM00421">
    <property type="entry name" value="HTH_LUXR"/>
    <property type="match status" value="1"/>
</dbReference>
<dbReference type="KEGG" id="caul:KCG34_04510"/>
<accession>A0A975G217</accession>
<organism evidence="6 7">
    <name type="scientific">Phenylobacterium montanum</name>
    <dbReference type="NCBI Taxonomy" id="2823693"/>
    <lineage>
        <taxon>Bacteria</taxon>
        <taxon>Pseudomonadati</taxon>
        <taxon>Pseudomonadota</taxon>
        <taxon>Alphaproteobacteria</taxon>
        <taxon>Caulobacterales</taxon>
        <taxon>Caulobacteraceae</taxon>
        <taxon>Phenylobacterium</taxon>
    </lineage>
</organism>
<proteinExistence type="predicted"/>
<evidence type="ECO:0000313" key="7">
    <source>
        <dbReference type="Proteomes" id="UP000676409"/>
    </source>
</evidence>
<dbReference type="PROSITE" id="PS50043">
    <property type="entry name" value="HTH_LUXR_2"/>
    <property type="match status" value="1"/>
</dbReference>